<reference evidence="2" key="1">
    <citation type="journal article" date="2011" name="Nat. Biotechnol.">
        <title>The genomic sequence of the Chinese hamster ovary (CHO)-K1 cell line.</title>
        <authorList>
            <person name="Xu X."/>
            <person name="Nagarajan H."/>
            <person name="Lewis N.E."/>
            <person name="Pan S."/>
            <person name="Cai Z."/>
            <person name="Liu X."/>
            <person name="Chen W."/>
            <person name="Xie M."/>
            <person name="Wang W."/>
            <person name="Hammond S."/>
            <person name="Andersen M.R."/>
            <person name="Neff N."/>
            <person name="Passarelli B."/>
            <person name="Koh W."/>
            <person name="Fan H.C."/>
            <person name="Wang J."/>
            <person name="Gui Y."/>
            <person name="Lee K.H."/>
            <person name="Betenbaugh M.J."/>
            <person name="Quake S.R."/>
            <person name="Famili I."/>
            <person name="Palsson B.O."/>
            <person name="Wang J."/>
        </authorList>
    </citation>
    <scope>NUCLEOTIDE SEQUENCE [LARGE SCALE GENOMIC DNA]</scope>
    <source>
        <strain evidence="2">CHO K1 cell line</strain>
    </source>
</reference>
<accession>G3HIP3</accession>
<dbReference type="AlphaFoldDB" id="G3HIP3"/>
<dbReference type="EMBL" id="JH000406">
    <property type="protein sequence ID" value="EGW12230.1"/>
    <property type="molecule type" value="Genomic_DNA"/>
</dbReference>
<sequence length="84" mass="9396">MMRWLPSVCRILCREDGKTQIRAPQGESALEVQCVDNDNSGQVCLPSANAAAATLFQCCIPTAVFWDQRSKRETLFKDLLHLQA</sequence>
<evidence type="ECO:0000313" key="2">
    <source>
        <dbReference type="Proteomes" id="UP000001075"/>
    </source>
</evidence>
<evidence type="ECO:0000313" key="1">
    <source>
        <dbReference type="EMBL" id="EGW12230.1"/>
    </source>
</evidence>
<name>G3HIP3_CRIGR</name>
<organism evidence="1 2">
    <name type="scientific">Cricetulus griseus</name>
    <name type="common">Chinese hamster</name>
    <name type="synonym">Cricetulus barabensis griseus</name>
    <dbReference type="NCBI Taxonomy" id="10029"/>
    <lineage>
        <taxon>Eukaryota</taxon>
        <taxon>Metazoa</taxon>
        <taxon>Chordata</taxon>
        <taxon>Craniata</taxon>
        <taxon>Vertebrata</taxon>
        <taxon>Euteleostomi</taxon>
        <taxon>Mammalia</taxon>
        <taxon>Eutheria</taxon>
        <taxon>Euarchontoglires</taxon>
        <taxon>Glires</taxon>
        <taxon>Rodentia</taxon>
        <taxon>Myomorpha</taxon>
        <taxon>Muroidea</taxon>
        <taxon>Cricetidae</taxon>
        <taxon>Cricetinae</taxon>
        <taxon>Cricetulus</taxon>
    </lineage>
</organism>
<dbReference type="InParanoid" id="G3HIP3"/>
<proteinExistence type="predicted"/>
<protein>
    <submittedName>
        <fullName evidence="1">Uncharacterized protein</fullName>
    </submittedName>
</protein>
<gene>
    <name evidence="1" type="ORF">I79_010518</name>
</gene>
<dbReference type="Proteomes" id="UP000001075">
    <property type="component" value="Unassembled WGS sequence"/>
</dbReference>